<dbReference type="KEGG" id="ppp:112273707"/>
<dbReference type="AlphaFoldDB" id="A0A2K1I9Q9"/>
<dbReference type="InterPro" id="IPR009646">
    <property type="entry name" value="Root_cap"/>
</dbReference>
<dbReference type="Gramene" id="Pp3c20_18650V3.2">
    <property type="protein sequence ID" value="Pp3c20_18650V3.2"/>
    <property type="gene ID" value="Pp3c20_18650"/>
</dbReference>
<reference evidence="4" key="3">
    <citation type="submission" date="2020-12" db="UniProtKB">
        <authorList>
            <consortium name="EnsemblPlants"/>
        </authorList>
    </citation>
    <scope>IDENTIFICATION</scope>
</reference>
<dbReference type="Pfam" id="PF06830">
    <property type="entry name" value="Root_cap"/>
    <property type="match status" value="1"/>
</dbReference>
<name>A0A2K1I9Q9_PHYPA</name>
<protein>
    <submittedName>
        <fullName evidence="2 4">Uncharacterized protein</fullName>
    </submittedName>
</protein>
<dbReference type="PANTHER" id="PTHR31656">
    <property type="entry name" value="ROOT CAP DOMAIN-CONTAINING PROTEIN"/>
    <property type="match status" value="1"/>
</dbReference>
<feature type="signal peptide" evidence="1">
    <location>
        <begin position="1"/>
        <end position="27"/>
    </location>
</feature>
<keyword evidence="5" id="KW-1185">Reference proteome</keyword>
<evidence type="ECO:0000256" key="1">
    <source>
        <dbReference type="SAM" id="SignalP"/>
    </source>
</evidence>
<gene>
    <name evidence="4" type="primary">LOC112278633</name>
    <name evidence="3" type="ORF">PHYPA_025312</name>
    <name evidence="2" type="ORF">PHYPA_031219</name>
</gene>
<dbReference type="EMBL" id="ABEU02000223">
    <property type="protein sequence ID" value="PNR26013.1"/>
    <property type="molecule type" value="Genomic_DNA"/>
</dbReference>
<evidence type="ECO:0000313" key="3">
    <source>
        <dbReference type="EMBL" id="PNR33368.1"/>
    </source>
</evidence>
<reference evidence="2 5" key="2">
    <citation type="journal article" date="2018" name="Plant J.">
        <title>The Physcomitrella patens chromosome-scale assembly reveals moss genome structure and evolution.</title>
        <authorList>
            <person name="Lang D."/>
            <person name="Ullrich K.K."/>
            <person name="Murat F."/>
            <person name="Fuchs J."/>
            <person name="Jenkins J."/>
            <person name="Haas F.B."/>
            <person name="Piednoel M."/>
            <person name="Gundlach H."/>
            <person name="Van Bel M."/>
            <person name="Meyberg R."/>
            <person name="Vives C."/>
            <person name="Morata J."/>
            <person name="Symeonidi A."/>
            <person name="Hiss M."/>
            <person name="Muchero W."/>
            <person name="Kamisugi Y."/>
            <person name="Saleh O."/>
            <person name="Blanc G."/>
            <person name="Decker E.L."/>
            <person name="van Gessel N."/>
            <person name="Grimwood J."/>
            <person name="Hayes R.D."/>
            <person name="Graham S.W."/>
            <person name="Gunter L.E."/>
            <person name="McDaniel S.F."/>
            <person name="Hoernstein S.N.W."/>
            <person name="Larsson A."/>
            <person name="Li F.W."/>
            <person name="Perroud P.F."/>
            <person name="Phillips J."/>
            <person name="Ranjan P."/>
            <person name="Rokshar D.S."/>
            <person name="Rothfels C.J."/>
            <person name="Schneider L."/>
            <person name="Shu S."/>
            <person name="Stevenson D.W."/>
            <person name="Thummler F."/>
            <person name="Tillich M."/>
            <person name="Villarreal Aguilar J.C."/>
            <person name="Widiez T."/>
            <person name="Wong G.K."/>
            <person name="Wymore A."/>
            <person name="Zhang Y."/>
            <person name="Zimmer A.D."/>
            <person name="Quatrano R.S."/>
            <person name="Mayer K.F.X."/>
            <person name="Goodstein D."/>
            <person name="Casacuberta J.M."/>
            <person name="Vandepoele K."/>
            <person name="Reski R."/>
            <person name="Cuming A.C."/>
            <person name="Tuskan G.A."/>
            <person name="Maumus F."/>
            <person name="Salse J."/>
            <person name="Schmutz J."/>
            <person name="Rensing S.A."/>
        </authorList>
    </citation>
    <scope>NUCLEOTIDE SEQUENCE [LARGE SCALE GENOMIC DNA]</scope>
    <source>
        <strain evidence="4 5">cv. Gransden 2004</strain>
    </source>
</reference>
<evidence type="ECO:0000313" key="4">
    <source>
        <dbReference type="EnsemblPlants" id="Pp3c20_18650V3.1"/>
    </source>
</evidence>
<reference evidence="2 5" key="1">
    <citation type="journal article" date="2008" name="Science">
        <title>The Physcomitrella genome reveals evolutionary insights into the conquest of land by plants.</title>
        <authorList>
            <person name="Rensing S."/>
            <person name="Lang D."/>
            <person name="Zimmer A."/>
            <person name="Terry A."/>
            <person name="Salamov A."/>
            <person name="Shapiro H."/>
            <person name="Nishiyama T."/>
            <person name="Perroud P.-F."/>
            <person name="Lindquist E."/>
            <person name="Kamisugi Y."/>
            <person name="Tanahashi T."/>
            <person name="Sakakibara K."/>
            <person name="Fujita T."/>
            <person name="Oishi K."/>
            <person name="Shin-I T."/>
            <person name="Kuroki Y."/>
            <person name="Toyoda A."/>
            <person name="Suzuki Y."/>
            <person name="Hashimoto A."/>
            <person name="Yamaguchi K."/>
            <person name="Sugano A."/>
            <person name="Kohara Y."/>
            <person name="Fujiyama A."/>
            <person name="Anterola A."/>
            <person name="Aoki S."/>
            <person name="Ashton N."/>
            <person name="Barbazuk W.B."/>
            <person name="Barker E."/>
            <person name="Bennetzen J."/>
            <person name="Bezanilla M."/>
            <person name="Blankenship R."/>
            <person name="Cho S.H."/>
            <person name="Dutcher S."/>
            <person name="Estelle M."/>
            <person name="Fawcett J.A."/>
            <person name="Gundlach H."/>
            <person name="Hanada K."/>
            <person name="Heyl A."/>
            <person name="Hicks K.A."/>
            <person name="Hugh J."/>
            <person name="Lohr M."/>
            <person name="Mayer K."/>
            <person name="Melkozernov A."/>
            <person name="Murata T."/>
            <person name="Nelson D."/>
            <person name="Pils B."/>
            <person name="Prigge M."/>
            <person name="Reiss B."/>
            <person name="Renner T."/>
            <person name="Rombauts S."/>
            <person name="Rushton P."/>
            <person name="Sanderfoot A."/>
            <person name="Schween G."/>
            <person name="Shiu S.-H."/>
            <person name="Stueber K."/>
            <person name="Theodoulou F.L."/>
            <person name="Tu H."/>
            <person name="Van de Peer Y."/>
            <person name="Verrier P.J."/>
            <person name="Waters E."/>
            <person name="Wood A."/>
            <person name="Yang L."/>
            <person name="Cove D."/>
            <person name="Cuming A."/>
            <person name="Hasebe M."/>
            <person name="Lucas S."/>
            <person name="Mishler D.B."/>
            <person name="Reski R."/>
            <person name="Grigoriev I."/>
            <person name="Quatrano R.S."/>
            <person name="Boore J.L."/>
        </authorList>
    </citation>
    <scope>NUCLEOTIDE SEQUENCE [LARGE SCALE GENOMIC DNA]</scope>
    <source>
        <strain evidence="4 5">cv. Gransden 2004</strain>
    </source>
</reference>
<dbReference type="Proteomes" id="UP000006727">
    <property type="component" value="Chromosome 20"/>
</dbReference>
<keyword evidence="1" id="KW-0732">Signal</keyword>
<evidence type="ECO:0000313" key="2">
    <source>
        <dbReference type="EMBL" id="PNR26013.1"/>
    </source>
</evidence>
<feature type="chain" id="PRO_5014294060" evidence="1">
    <location>
        <begin position="28"/>
        <end position="408"/>
    </location>
</feature>
<dbReference type="EMBL" id="ABEU02000020">
    <property type="protein sequence ID" value="PNR33368.1"/>
    <property type="molecule type" value="Genomic_DNA"/>
</dbReference>
<dbReference type="PaxDb" id="3218-PP1S400_1V6.1"/>
<dbReference type="EnsemblPlants" id="Pp3c20_18650V3.1">
    <property type="protein sequence ID" value="Pp3c20_18650V3.1"/>
    <property type="gene ID" value="Pp3c20_18650"/>
</dbReference>
<accession>A0A2K1I9Q9</accession>
<dbReference type="EnsemblPlants" id="Pp3c20_18650V3.2">
    <property type="protein sequence ID" value="Pp3c20_18650V3.2"/>
    <property type="gene ID" value="Pp3c20_18650"/>
</dbReference>
<sequence length="408" mass="44242">MTTSNTMKLAGIYMLVLACLAPTWVHAQLNPATTCEPVVRGTNYRQCPAGRGSTCYVEVLGNNLNNFRGSGCGTCNRQGSTFLCTDFTFIFRSATQVEVRVNSARVTRLNVATIIAGNGNNARVCQTTGSPVGGNPFRLTSPAGNINSVRVCFNPVNCGYGGSLCGDPKIVGGDGVMFYFHGYKNADFCLVSDSDLQINAHFIGKRPANRSRDFTWVQALGFVYGPNALTVGVKKVAKWDAAVDHLEFTLNGKAFTVEESSWSSPDETITINRIGARNSVDLVVRRKMGVTLTAVPIGHEENRVHKYGITDDDCFAHFNMQFRFYSLSTHVNGVLGQTYQEGFKNPVKRGVAMPIMGGADRYITSSLLATDCKVNQYSATPVEMKDQSHLPNLASCGSGTSGILMCKR</sequence>
<organism evidence="2">
    <name type="scientific">Physcomitrium patens</name>
    <name type="common">Spreading-leaved earth moss</name>
    <name type="synonym">Physcomitrella patens</name>
    <dbReference type="NCBI Taxonomy" id="3218"/>
    <lineage>
        <taxon>Eukaryota</taxon>
        <taxon>Viridiplantae</taxon>
        <taxon>Streptophyta</taxon>
        <taxon>Embryophyta</taxon>
        <taxon>Bryophyta</taxon>
        <taxon>Bryophytina</taxon>
        <taxon>Bryopsida</taxon>
        <taxon>Funariidae</taxon>
        <taxon>Funariales</taxon>
        <taxon>Funariaceae</taxon>
        <taxon>Physcomitrium</taxon>
    </lineage>
</organism>
<proteinExistence type="predicted"/>
<dbReference type="Gramene" id="Pp3c20_18650V3.1">
    <property type="protein sequence ID" value="Pp3c20_18650V3.1"/>
    <property type="gene ID" value="Pp3c20_18650"/>
</dbReference>
<dbReference type="OrthoDB" id="2012132at2759"/>
<evidence type="ECO:0000313" key="5">
    <source>
        <dbReference type="Proteomes" id="UP000006727"/>
    </source>
</evidence>
<dbReference type="GeneID" id="112278633"/>
<dbReference type="RefSeq" id="XP_024368003.1">
    <property type="nucleotide sequence ID" value="XM_024512235.2"/>
</dbReference>